<evidence type="ECO:0000313" key="5">
    <source>
        <dbReference type="EMBL" id="MCW1914022.1"/>
    </source>
</evidence>
<evidence type="ECO:0000256" key="4">
    <source>
        <dbReference type="SAM" id="MobiDB-lite"/>
    </source>
</evidence>
<sequence length="1259" mass="133440">MSSRSKKIISITIACLSALIWGLNSGPKERPISGGEQKKRTPDLAPGESGPRAGNEALAGIKMLPDPLQRALEQARRNVFPLSTEEASQAENRGVTHFARNADEGIVARFMERSVSFESDLEESGFTIGYSGDSTGPPLLRTEGSRAEYHHDDGVVEWFQNHPDGIEHGLTLSSRLPGFEHEDAIRINVKLEGVEARTDGDTGDLVFDSSEGKPSFRYSGLKVTDADGDLLAARMQPGDEGICFVVDDRGARYPVTIDPLITNFRQELRPESPGSGSPWNHFGASVAIDEDVAAVGVPQDRTRSDGGTGSVYLFTRQGETWTQSGFISPPENAASGFGASVAIEGDRLLVGAPLSNPGGVTSAGRAYLYVEESNDWHYRQIISVSNLQKEARFGYSVSLSGDQALIGSPGPGGYGDPFSQGVPTAGAAYVIQRQSWGWETVTQLLPPGGGEHGDLFGFSVALDGSHAFVGSPGDIATTTEHQGSAHIFTKSQETWDLASSIRVPGGFNQAAFGCAVAAEGNTLVIGAHGIATSSQLPDARGNVYIFTGSLSTWFLQQKLSSTHPADARLGFSVAIDGDTVIAGATARHPQEAHPAGSALVYTRSGVTWTQGMRFDSQSGQGGGKFGAAVAISGNNLLIGAPQESSTAQNHAGRVHTYRSSGSDWNSFGTLVAEEGGDDFQFGSSVAISGNRAVIGTPQEDSLSGADAGCAYVFRDESGSWVFEDRLDPGGVIQKQFGISVALDGDRALVGASDFAVVYKRTEAGWSLEDAIVPTGATGGFLGSSVALLGGRAVFGIPSTLPFGVDRGRVWIFERDEDEWIQSAELVAAGNGEDDHFGMSVALRSGTVLVGRPGLGAGSVHVFSKTNGVWGERTKLQASDASAGDRFGYALSIMNGRALIGAPWKDIEGSYDAGAVYLFEESGTSWLQRTRLKAPVPAQSASFGAAVAAGHDRALIGSPGYLSHQFVLPTGRGTADLFTLEGGLWSHEMRFAASHESGDSLDGFGRSVALSRGTALVGASHMDRTDIDQSYDKRSADQGSVFIYQLGSEEAYLVETYDMDQDGGLSLAEWQEIPAVKPKKETAFPLIDSDASGSLSVEEILAARSDKKLAKSLGLWLQRTELFVELDVSRDDVISRAEIAVMWKPGTAEKTIASFWSRMGGGSGMELKAWIKTKAIPSIPGYAVAKAMRTQRREVAADIDTDEDERISREEFAILFKLGTPAAKIDVAWMAATATPKGGVARGSISIPEFVEAAKLPKLP</sequence>
<dbReference type="EMBL" id="JAPDDR010000005">
    <property type="protein sequence ID" value="MCW1914022.1"/>
    <property type="molecule type" value="Genomic_DNA"/>
</dbReference>
<proteinExistence type="predicted"/>
<evidence type="ECO:0000256" key="2">
    <source>
        <dbReference type="ARBA" id="ARBA00022737"/>
    </source>
</evidence>
<name>A0ABT3G2G0_9BACT</name>
<feature type="region of interest" description="Disordered" evidence="4">
    <location>
        <begin position="27"/>
        <end position="55"/>
    </location>
</feature>
<dbReference type="Gene3D" id="1.10.238.10">
    <property type="entry name" value="EF-hand"/>
    <property type="match status" value="2"/>
</dbReference>
<dbReference type="InterPro" id="IPR011992">
    <property type="entry name" value="EF-hand-dom_pair"/>
</dbReference>
<evidence type="ECO:0000256" key="3">
    <source>
        <dbReference type="ARBA" id="ARBA00023180"/>
    </source>
</evidence>
<dbReference type="PROSITE" id="PS51470">
    <property type="entry name" value="FG_GAP"/>
    <property type="match status" value="3"/>
</dbReference>
<dbReference type="SUPFAM" id="SSF69318">
    <property type="entry name" value="Integrin alpha N-terminal domain"/>
    <property type="match status" value="1"/>
</dbReference>
<dbReference type="InterPro" id="IPR013517">
    <property type="entry name" value="FG-GAP"/>
</dbReference>
<reference evidence="5" key="1">
    <citation type="submission" date="2022-10" db="EMBL/GenBank/DDBJ databases">
        <title>Luteolibacter sp. GHJ8, whole genome shotgun sequencing project.</title>
        <authorList>
            <person name="Zhao G."/>
            <person name="Shen L."/>
        </authorList>
    </citation>
    <scope>NUCLEOTIDE SEQUENCE</scope>
    <source>
        <strain evidence="5">GHJ8</strain>
    </source>
</reference>
<dbReference type="SMART" id="SM00191">
    <property type="entry name" value="Int_alpha"/>
    <property type="match status" value="10"/>
</dbReference>
<comment type="caution">
    <text evidence="5">The sequence shown here is derived from an EMBL/GenBank/DDBJ whole genome shotgun (WGS) entry which is preliminary data.</text>
</comment>
<dbReference type="RefSeq" id="WP_264513527.1">
    <property type="nucleotide sequence ID" value="NZ_JAPDDR010000005.1"/>
</dbReference>
<keyword evidence="1" id="KW-0732">Signal</keyword>
<keyword evidence="3" id="KW-0325">Glycoprotein</keyword>
<dbReference type="PANTHER" id="PTHR36220">
    <property type="entry name" value="UNNAMED PRODUCT"/>
    <property type="match status" value="1"/>
</dbReference>
<dbReference type="InterPro" id="IPR013519">
    <property type="entry name" value="Int_alpha_beta-p"/>
</dbReference>
<dbReference type="PANTHER" id="PTHR36220:SF1">
    <property type="entry name" value="GAMMA TUBULIN COMPLEX COMPONENT C-TERMINAL DOMAIN-CONTAINING PROTEIN"/>
    <property type="match status" value="1"/>
</dbReference>
<organism evidence="5 6">
    <name type="scientific">Luteolibacter rhizosphaerae</name>
    <dbReference type="NCBI Taxonomy" id="2989719"/>
    <lineage>
        <taxon>Bacteria</taxon>
        <taxon>Pseudomonadati</taxon>
        <taxon>Verrucomicrobiota</taxon>
        <taxon>Verrucomicrobiia</taxon>
        <taxon>Verrucomicrobiales</taxon>
        <taxon>Verrucomicrobiaceae</taxon>
        <taxon>Luteolibacter</taxon>
    </lineage>
</organism>
<feature type="compositionally biased region" description="Basic and acidic residues" evidence="4">
    <location>
        <begin position="27"/>
        <end position="42"/>
    </location>
</feature>
<dbReference type="InterPro" id="IPR018247">
    <property type="entry name" value="EF_Hand_1_Ca_BS"/>
</dbReference>
<keyword evidence="2" id="KW-0677">Repeat</keyword>
<protein>
    <recommendedName>
        <fullName evidence="7">FG-GAP repeat protein</fullName>
    </recommendedName>
</protein>
<dbReference type="PROSITE" id="PS00018">
    <property type="entry name" value="EF_HAND_1"/>
    <property type="match status" value="2"/>
</dbReference>
<dbReference type="InterPro" id="IPR028994">
    <property type="entry name" value="Integrin_alpha_N"/>
</dbReference>
<gene>
    <name evidence="5" type="ORF">OJ996_10580</name>
</gene>
<dbReference type="Pfam" id="PF14312">
    <property type="entry name" value="FG-GAP_2"/>
    <property type="match status" value="9"/>
</dbReference>
<keyword evidence="6" id="KW-1185">Reference proteome</keyword>
<dbReference type="Proteomes" id="UP001165653">
    <property type="component" value="Unassembled WGS sequence"/>
</dbReference>
<accession>A0ABT3G2G0</accession>
<dbReference type="Gene3D" id="2.130.10.130">
    <property type="entry name" value="Integrin alpha, N-terminal"/>
    <property type="match status" value="4"/>
</dbReference>
<dbReference type="SUPFAM" id="SSF47473">
    <property type="entry name" value="EF-hand"/>
    <property type="match status" value="1"/>
</dbReference>
<evidence type="ECO:0000313" key="6">
    <source>
        <dbReference type="Proteomes" id="UP001165653"/>
    </source>
</evidence>
<evidence type="ECO:0000256" key="1">
    <source>
        <dbReference type="ARBA" id="ARBA00022729"/>
    </source>
</evidence>
<evidence type="ECO:0008006" key="7">
    <source>
        <dbReference type="Google" id="ProtNLM"/>
    </source>
</evidence>